<keyword evidence="2" id="KW-1185">Reference proteome</keyword>
<sequence length="149" mass="16829">MKPCPPQHLITDDSNTRNPENYAWVHQDQLILNALIGSIHHTIIPFIAQATTSQEAWKILASTYATPSRGHIKQQCLAPLEIFLEELGDDYKELVCVVQARDTSITFDERHEKLLMFEASLHALTKAPLQFSPTANEATGRLEYRSQTS</sequence>
<proteinExistence type="predicted"/>
<organism evidence="1 2">
    <name type="scientific">Populus tomentosa</name>
    <name type="common">Chinese white poplar</name>
    <dbReference type="NCBI Taxonomy" id="118781"/>
    <lineage>
        <taxon>Eukaryota</taxon>
        <taxon>Viridiplantae</taxon>
        <taxon>Streptophyta</taxon>
        <taxon>Embryophyta</taxon>
        <taxon>Tracheophyta</taxon>
        <taxon>Spermatophyta</taxon>
        <taxon>Magnoliopsida</taxon>
        <taxon>eudicotyledons</taxon>
        <taxon>Gunneridae</taxon>
        <taxon>Pentapetalae</taxon>
        <taxon>rosids</taxon>
        <taxon>fabids</taxon>
        <taxon>Malpighiales</taxon>
        <taxon>Salicaceae</taxon>
        <taxon>Saliceae</taxon>
        <taxon>Populus</taxon>
    </lineage>
</organism>
<evidence type="ECO:0000313" key="2">
    <source>
        <dbReference type="Proteomes" id="UP000886885"/>
    </source>
</evidence>
<evidence type="ECO:0000313" key="1">
    <source>
        <dbReference type="EMBL" id="KAG6738298.1"/>
    </source>
</evidence>
<reference evidence="1" key="1">
    <citation type="journal article" date="2020" name="bioRxiv">
        <title>Hybrid origin of Populus tomentosa Carr. identified through genome sequencing and phylogenomic analysis.</title>
        <authorList>
            <person name="An X."/>
            <person name="Gao K."/>
            <person name="Chen Z."/>
            <person name="Li J."/>
            <person name="Yang X."/>
            <person name="Yang X."/>
            <person name="Zhou J."/>
            <person name="Guo T."/>
            <person name="Zhao T."/>
            <person name="Huang S."/>
            <person name="Miao D."/>
            <person name="Khan W.U."/>
            <person name="Rao P."/>
            <person name="Ye M."/>
            <person name="Lei B."/>
            <person name="Liao W."/>
            <person name="Wang J."/>
            <person name="Ji L."/>
            <person name="Li Y."/>
            <person name="Guo B."/>
            <person name="Mustafa N.S."/>
            <person name="Li S."/>
            <person name="Yun Q."/>
            <person name="Keller S.R."/>
            <person name="Mao J."/>
            <person name="Zhang R."/>
            <person name="Strauss S.H."/>
        </authorList>
    </citation>
    <scope>NUCLEOTIDE SEQUENCE</scope>
    <source>
        <strain evidence="1">GM15</strain>
        <tissue evidence="1">Leaf</tissue>
    </source>
</reference>
<name>A0A8X7XQK7_POPTO</name>
<dbReference type="EMBL" id="JAAWWB010000037">
    <property type="protein sequence ID" value="KAG6738298.1"/>
    <property type="molecule type" value="Genomic_DNA"/>
</dbReference>
<dbReference type="Proteomes" id="UP000886885">
    <property type="component" value="Chromosome 19A"/>
</dbReference>
<comment type="caution">
    <text evidence="1">The sequence shown here is derived from an EMBL/GenBank/DDBJ whole genome shotgun (WGS) entry which is preliminary data.</text>
</comment>
<dbReference type="OrthoDB" id="851583at2759"/>
<gene>
    <name evidence="1" type="ORF">POTOM_057909</name>
</gene>
<dbReference type="AlphaFoldDB" id="A0A8X7XQK7"/>
<dbReference type="PANTHER" id="PTHR47481:SF22">
    <property type="entry name" value="RETROTRANSPOSON GAG DOMAIN-CONTAINING PROTEIN"/>
    <property type="match status" value="1"/>
</dbReference>
<accession>A0A8X7XQK7</accession>
<protein>
    <submittedName>
        <fullName evidence="1">Uncharacterized protein</fullName>
    </submittedName>
</protein>
<dbReference type="PANTHER" id="PTHR47481">
    <property type="match status" value="1"/>
</dbReference>